<evidence type="ECO:0000313" key="3">
    <source>
        <dbReference type="Proteomes" id="UP000015102"/>
    </source>
</evidence>
<keyword evidence="3" id="KW-1185">Reference proteome</keyword>
<sequence>MEINEENKTFLNNSPAPRILPLTEHHIPPSEPNQKWGNLLILVGLATTIGSAVPVGYCIGVINSPSQ</sequence>
<dbReference type="STRING" id="36166.T1GX13"/>
<dbReference type="EnsemblMetazoa" id="MESCA008351-RA">
    <property type="protein sequence ID" value="MESCA008351-PA"/>
    <property type="gene ID" value="MESCA008351"/>
</dbReference>
<protein>
    <submittedName>
        <fullName evidence="2">Uncharacterized protein</fullName>
    </submittedName>
</protein>
<dbReference type="Proteomes" id="UP000015102">
    <property type="component" value="Unassembled WGS sequence"/>
</dbReference>
<feature type="transmembrane region" description="Helical" evidence="1">
    <location>
        <begin position="39"/>
        <end position="62"/>
    </location>
</feature>
<evidence type="ECO:0000256" key="1">
    <source>
        <dbReference type="SAM" id="Phobius"/>
    </source>
</evidence>
<keyword evidence="1" id="KW-1133">Transmembrane helix</keyword>
<dbReference type="AlphaFoldDB" id="T1GX13"/>
<keyword evidence="1" id="KW-0812">Transmembrane</keyword>
<keyword evidence="1" id="KW-0472">Membrane</keyword>
<organism evidence="2 3">
    <name type="scientific">Megaselia scalaris</name>
    <name type="common">Humpbacked fly</name>
    <name type="synonym">Phora scalaris</name>
    <dbReference type="NCBI Taxonomy" id="36166"/>
    <lineage>
        <taxon>Eukaryota</taxon>
        <taxon>Metazoa</taxon>
        <taxon>Ecdysozoa</taxon>
        <taxon>Arthropoda</taxon>
        <taxon>Hexapoda</taxon>
        <taxon>Insecta</taxon>
        <taxon>Pterygota</taxon>
        <taxon>Neoptera</taxon>
        <taxon>Endopterygota</taxon>
        <taxon>Diptera</taxon>
        <taxon>Brachycera</taxon>
        <taxon>Muscomorpha</taxon>
        <taxon>Platypezoidea</taxon>
        <taxon>Phoridae</taxon>
        <taxon>Megaseliini</taxon>
        <taxon>Megaselia</taxon>
    </lineage>
</organism>
<dbReference type="EMBL" id="CAQQ02152772">
    <property type="status" value="NOT_ANNOTATED_CDS"/>
    <property type="molecule type" value="Genomic_DNA"/>
</dbReference>
<proteinExistence type="predicted"/>
<name>T1GX13_MEGSC</name>
<reference evidence="3" key="1">
    <citation type="submission" date="2013-02" db="EMBL/GenBank/DDBJ databases">
        <authorList>
            <person name="Hughes D."/>
        </authorList>
    </citation>
    <scope>NUCLEOTIDE SEQUENCE</scope>
    <source>
        <strain>Durham</strain>
        <strain evidence="3">NC isolate 2 -- Noor lab</strain>
    </source>
</reference>
<reference evidence="2" key="2">
    <citation type="submission" date="2015-06" db="UniProtKB">
        <authorList>
            <consortium name="EnsemblMetazoa"/>
        </authorList>
    </citation>
    <scope>IDENTIFICATION</scope>
</reference>
<evidence type="ECO:0000313" key="2">
    <source>
        <dbReference type="EnsemblMetazoa" id="MESCA008351-PA"/>
    </source>
</evidence>
<accession>T1GX13</accession>
<dbReference type="HOGENOM" id="CLU_2819937_0_0_1"/>